<comment type="caution">
    <text evidence="2">The sequence shown here is derived from an EMBL/GenBank/DDBJ whole genome shotgun (WGS) entry which is preliminary data.</text>
</comment>
<dbReference type="EMBL" id="VSRR010118840">
    <property type="protein sequence ID" value="MPC99549.1"/>
    <property type="molecule type" value="Genomic_DNA"/>
</dbReference>
<keyword evidence="3" id="KW-1185">Reference proteome</keyword>
<sequence>MGNIAKPTTLSPRTTNPLLHTVTAKPVANQLLQKEGTTPRPTIEHPEQPNNTRLNTVPGPQERTCPPPLKTD</sequence>
<evidence type="ECO:0000313" key="3">
    <source>
        <dbReference type="Proteomes" id="UP000324222"/>
    </source>
</evidence>
<proteinExistence type="predicted"/>
<protein>
    <submittedName>
        <fullName evidence="2">Uncharacterized protein</fullName>
    </submittedName>
</protein>
<reference evidence="2 3" key="1">
    <citation type="submission" date="2019-05" db="EMBL/GenBank/DDBJ databases">
        <title>Another draft genome of Portunus trituberculatus and its Hox gene families provides insights of decapod evolution.</title>
        <authorList>
            <person name="Jeong J.-H."/>
            <person name="Song I."/>
            <person name="Kim S."/>
            <person name="Choi T."/>
            <person name="Kim D."/>
            <person name="Ryu S."/>
            <person name="Kim W."/>
        </authorList>
    </citation>
    <scope>NUCLEOTIDE SEQUENCE [LARGE SCALE GENOMIC DNA]</scope>
    <source>
        <tissue evidence="2">Muscle</tissue>
    </source>
</reference>
<dbReference type="Proteomes" id="UP000324222">
    <property type="component" value="Unassembled WGS sequence"/>
</dbReference>
<dbReference type="AlphaFoldDB" id="A0A5B7JXK3"/>
<evidence type="ECO:0000313" key="2">
    <source>
        <dbReference type="EMBL" id="MPC99549.1"/>
    </source>
</evidence>
<feature type="region of interest" description="Disordered" evidence="1">
    <location>
        <begin position="1"/>
        <end position="72"/>
    </location>
</feature>
<accession>A0A5B7JXK3</accession>
<gene>
    <name evidence="2" type="ORF">E2C01_094970</name>
</gene>
<feature type="compositionally biased region" description="Polar residues" evidence="1">
    <location>
        <begin position="1"/>
        <end position="18"/>
    </location>
</feature>
<name>A0A5B7JXK3_PORTR</name>
<organism evidence="2 3">
    <name type="scientific">Portunus trituberculatus</name>
    <name type="common">Swimming crab</name>
    <name type="synonym">Neptunus trituberculatus</name>
    <dbReference type="NCBI Taxonomy" id="210409"/>
    <lineage>
        <taxon>Eukaryota</taxon>
        <taxon>Metazoa</taxon>
        <taxon>Ecdysozoa</taxon>
        <taxon>Arthropoda</taxon>
        <taxon>Crustacea</taxon>
        <taxon>Multicrustacea</taxon>
        <taxon>Malacostraca</taxon>
        <taxon>Eumalacostraca</taxon>
        <taxon>Eucarida</taxon>
        <taxon>Decapoda</taxon>
        <taxon>Pleocyemata</taxon>
        <taxon>Brachyura</taxon>
        <taxon>Eubrachyura</taxon>
        <taxon>Portunoidea</taxon>
        <taxon>Portunidae</taxon>
        <taxon>Portuninae</taxon>
        <taxon>Portunus</taxon>
    </lineage>
</organism>
<feature type="compositionally biased region" description="Polar residues" evidence="1">
    <location>
        <begin position="30"/>
        <end position="40"/>
    </location>
</feature>
<evidence type="ECO:0000256" key="1">
    <source>
        <dbReference type="SAM" id="MobiDB-lite"/>
    </source>
</evidence>